<reference evidence="3 4" key="1">
    <citation type="submission" date="2018-08" db="EMBL/GenBank/DDBJ databases">
        <title>A genome reference for cultivated species of the human gut microbiota.</title>
        <authorList>
            <person name="Zou Y."/>
            <person name="Xue W."/>
            <person name="Luo G."/>
        </authorList>
    </citation>
    <scope>NUCLEOTIDE SEQUENCE [LARGE SCALE GENOMIC DNA]</scope>
    <source>
        <strain evidence="2 4">AF19-4AC</strain>
        <strain evidence="1 3">TF09-3</strain>
    </source>
</reference>
<dbReference type="Proteomes" id="UP000283630">
    <property type="component" value="Unassembled WGS sequence"/>
</dbReference>
<comment type="caution">
    <text evidence="1">The sequence shown here is derived from an EMBL/GenBank/DDBJ whole genome shotgun (WGS) entry which is preliminary data.</text>
</comment>
<evidence type="ECO:0000313" key="3">
    <source>
        <dbReference type="Proteomes" id="UP000261324"/>
    </source>
</evidence>
<organism evidence="1 3">
    <name type="scientific">Dorea formicigenerans</name>
    <dbReference type="NCBI Taxonomy" id="39486"/>
    <lineage>
        <taxon>Bacteria</taxon>
        <taxon>Bacillati</taxon>
        <taxon>Bacillota</taxon>
        <taxon>Clostridia</taxon>
        <taxon>Lachnospirales</taxon>
        <taxon>Lachnospiraceae</taxon>
        <taxon>Dorea</taxon>
    </lineage>
</organism>
<dbReference type="EMBL" id="QSRA01000017">
    <property type="protein sequence ID" value="RGK80719.1"/>
    <property type="molecule type" value="Genomic_DNA"/>
</dbReference>
<gene>
    <name evidence="2" type="ORF">DWX53_08065</name>
    <name evidence="1" type="ORF">DXC93_12075</name>
</gene>
<dbReference type="EMBL" id="QRWH01000006">
    <property type="protein sequence ID" value="RGT08973.1"/>
    <property type="molecule type" value="Genomic_DNA"/>
</dbReference>
<proteinExistence type="predicted"/>
<accession>A0A3E4PL74</accession>
<dbReference type="RefSeq" id="WP_022279257.1">
    <property type="nucleotide sequence ID" value="NZ_QRWH01000006.1"/>
</dbReference>
<evidence type="ECO:0000313" key="2">
    <source>
        <dbReference type="EMBL" id="RGT08973.1"/>
    </source>
</evidence>
<dbReference type="Proteomes" id="UP000261324">
    <property type="component" value="Unassembled WGS sequence"/>
</dbReference>
<dbReference type="AlphaFoldDB" id="A0A3E4PL74"/>
<protein>
    <submittedName>
        <fullName evidence="1">Uncharacterized protein</fullName>
    </submittedName>
</protein>
<evidence type="ECO:0000313" key="1">
    <source>
        <dbReference type="EMBL" id="RGK80719.1"/>
    </source>
</evidence>
<name>A0A3E4PL74_9FIRM</name>
<evidence type="ECO:0000313" key="4">
    <source>
        <dbReference type="Proteomes" id="UP000283630"/>
    </source>
</evidence>
<sequence>MVGPGENELRTDEKGMLMFTYKELPDNDFDLICRKGNKEDHMTVNDMLTKMYGRKVHVVLV</sequence>